<evidence type="ECO:0000256" key="1">
    <source>
        <dbReference type="SAM" id="MobiDB-lite"/>
    </source>
</evidence>
<gene>
    <name evidence="2" type="ORF">DFP72DRAFT_906032</name>
</gene>
<feature type="region of interest" description="Disordered" evidence="1">
    <location>
        <begin position="245"/>
        <end position="303"/>
    </location>
</feature>
<dbReference type="EMBL" id="JACGCI010000046">
    <property type="protein sequence ID" value="KAF6752076.1"/>
    <property type="molecule type" value="Genomic_DNA"/>
</dbReference>
<feature type="region of interest" description="Disordered" evidence="1">
    <location>
        <begin position="127"/>
        <end position="147"/>
    </location>
</feature>
<feature type="compositionally biased region" description="Basic and acidic residues" evidence="1">
    <location>
        <begin position="127"/>
        <end position="146"/>
    </location>
</feature>
<evidence type="ECO:0000313" key="3">
    <source>
        <dbReference type="Proteomes" id="UP000521943"/>
    </source>
</evidence>
<feature type="compositionally biased region" description="Polar residues" evidence="1">
    <location>
        <begin position="289"/>
        <end position="303"/>
    </location>
</feature>
<feature type="compositionally biased region" description="Basic and acidic residues" evidence="1">
    <location>
        <begin position="273"/>
        <end position="282"/>
    </location>
</feature>
<keyword evidence="3" id="KW-1185">Reference proteome</keyword>
<feature type="compositionally biased region" description="Basic and acidic residues" evidence="1">
    <location>
        <begin position="245"/>
        <end position="254"/>
    </location>
</feature>
<reference evidence="2 3" key="1">
    <citation type="submission" date="2020-07" db="EMBL/GenBank/DDBJ databases">
        <title>Comparative genomics of pyrophilous fungi reveals a link between fire events and developmental genes.</title>
        <authorList>
            <consortium name="DOE Joint Genome Institute"/>
            <person name="Steindorff A.S."/>
            <person name="Carver A."/>
            <person name="Calhoun S."/>
            <person name="Stillman K."/>
            <person name="Liu H."/>
            <person name="Lipzen A."/>
            <person name="Pangilinan J."/>
            <person name="Labutti K."/>
            <person name="Bruns T.D."/>
            <person name="Grigoriev I.V."/>
        </authorList>
    </citation>
    <scope>NUCLEOTIDE SEQUENCE [LARGE SCALE GENOMIC DNA]</scope>
    <source>
        <strain evidence="2 3">CBS 144469</strain>
    </source>
</reference>
<feature type="compositionally biased region" description="Basic and acidic residues" evidence="1">
    <location>
        <begin position="448"/>
        <end position="459"/>
    </location>
</feature>
<feature type="region of interest" description="Disordered" evidence="1">
    <location>
        <begin position="34"/>
        <end position="96"/>
    </location>
</feature>
<protein>
    <submittedName>
        <fullName evidence="2">Uncharacterized protein</fullName>
    </submittedName>
</protein>
<name>A0A8H6M4P4_9AGAR</name>
<feature type="region of interest" description="Disordered" evidence="1">
    <location>
        <begin position="418"/>
        <end position="532"/>
    </location>
</feature>
<accession>A0A8H6M4P4</accession>
<evidence type="ECO:0000313" key="2">
    <source>
        <dbReference type="EMBL" id="KAF6752076.1"/>
    </source>
</evidence>
<organism evidence="2 3">
    <name type="scientific">Ephemerocybe angulata</name>
    <dbReference type="NCBI Taxonomy" id="980116"/>
    <lineage>
        <taxon>Eukaryota</taxon>
        <taxon>Fungi</taxon>
        <taxon>Dikarya</taxon>
        <taxon>Basidiomycota</taxon>
        <taxon>Agaricomycotina</taxon>
        <taxon>Agaricomycetes</taxon>
        <taxon>Agaricomycetidae</taxon>
        <taxon>Agaricales</taxon>
        <taxon>Agaricineae</taxon>
        <taxon>Psathyrellaceae</taxon>
        <taxon>Ephemerocybe</taxon>
    </lineage>
</organism>
<dbReference type="AlphaFoldDB" id="A0A8H6M4P4"/>
<sequence>MPPKNSRLVPPAGVSQRMHNENKKLAIALTAKTMASSKASTSSSGRTVPTMKSNLLAGLGGPQKPSGIPARPPPPARPSIAPRPMQTQPALSNIDPRLQLEDLQRQIAELEAYKAQREEQDMHLNWEPVDKPKGEAGRSGKNEKKPGYNLAKEMGISERHLGRIQKSMKFFMGKLGLPRGVAIDDPRYSQIISDIYSEMVKTFKEDFDNDRYTALWPLREILNAKLRNQRKTDLKAARKLAHEDAVELAQREGRPIPTLPTKPKPAPKKGKHDVKQESKPEVSPESSPQLGTSSSFSSHGTPALTSSAAFEDELEYVDADQSRVLPHQELWSLVGPMLRDAMLEGEYDLPAGFAEYTSLSNEDRESWEARDRELGEELEAGEPTRTWWMEALEERFSDPDDFEVVWQHFTSFYWEPVPEDDFSEDDVPAKQGDSPKRRIKDEDDDNDERPPAKKERFEDSSNPPPPSSLSRSLKPGAVKNNGSKPRPKPIPKATQPKKRSDLEDDPIDDEGRSSPPASPKFARPPNVAEVSV</sequence>
<feature type="compositionally biased region" description="Low complexity" evidence="1">
    <location>
        <begin position="34"/>
        <end position="44"/>
    </location>
</feature>
<dbReference type="Proteomes" id="UP000521943">
    <property type="component" value="Unassembled WGS sequence"/>
</dbReference>
<comment type="caution">
    <text evidence="2">The sequence shown here is derived from an EMBL/GenBank/DDBJ whole genome shotgun (WGS) entry which is preliminary data.</text>
</comment>
<proteinExistence type="predicted"/>